<keyword evidence="3" id="KW-1185">Reference proteome</keyword>
<protein>
    <submittedName>
        <fullName evidence="2">Uncharacterized protein</fullName>
    </submittedName>
</protein>
<dbReference type="EMBL" id="JAWDGP010003079">
    <property type="protein sequence ID" value="KAK3777437.1"/>
    <property type="molecule type" value="Genomic_DNA"/>
</dbReference>
<proteinExistence type="predicted"/>
<gene>
    <name evidence="2" type="ORF">RRG08_032540</name>
</gene>
<name>A0AAE1DP20_9GAST</name>
<dbReference type="AlphaFoldDB" id="A0AAE1DP20"/>
<accession>A0AAE1DP20</accession>
<sequence>MSPGVARHQHSETHCTVQPRRMHSCSEPSQVIRASSNLEYRLFKKEIRRLSVMGDRQKKSWKKRTLRELLCVWSGSRHSQSPDQLDPDLVRNPIVLVPIPRVTSLPVT</sequence>
<comment type="caution">
    <text evidence="2">The sequence shown here is derived from an EMBL/GenBank/DDBJ whole genome shotgun (WGS) entry which is preliminary data.</text>
</comment>
<evidence type="ECO:0000313" key="2">
    <source>
        <dbReference type="EMBL" id="KAK3777437.1"/>
    </source>
</evidence>
<evidence type="ECO:0000256" key="1">
    <source>
        <dbReference type="SAM" id="MobiDB-lite"/>
    </source>
</evidence>
<organism evidence="2 3">
    <name type="scientific">Elysia crispata</name>
    <name type="common">lettuce slug</name>
    <dbReference type="NCBI Taxonomy" id="231223"/>
    <lineage>
        <taxon>Eukaryota</taxon>
        <taxon>Metazoa</taxon>
        <taxon>Spiralia</taxon>
        <taxon>Lophotrochozoa</taxon>
        <taxon>Mollusca</taxon>
        <taxon>Gastropoda</taxon>
        <taxon>Heterobranchia</taxon>
        <taxon>Euthyneura</taxon>
        <taxon>Panpulmonata</taxon>
        <taxon>Sacoglossa</taxon>
        <taxon>Placobranchoidea</taxon>
        <taxon>Plakobranchidae</taxon>
        <taxon>Elysia</taxon>
    </lineage>
</organism>
<dbReference type="Proteomes" id="UP001283361">
    <property type="component" value="Unassembled WGS sequence"/>
</dbReference>
<evidence type="ECO:0000313" key="3">
    <source>
        <dbReference type="Proteomes" id="UP001283361"/>
    </source>
</evidence>
<reference evidence="2" key="1">
    <citation type="journal article" date="2023" name="G3 (Bethesda)">
        <title>A reference genome for the long-term kleptoplast-retaining sea slug Elysia crispata morphotype clarki.</title>
        <authorList>
            <person name="Eastman K.E."/>
            <person name="Pendleton A.L."/>
            <person name="Shaikh M.A."/>
            <person name="Suttiyut T."/>
            <person name="Ogas R."/>
            <person name="Tomko P."/>
            <person name="Gavelis G."/>
            <person name="Widhalm J.R."/>
            <person name="Wisecaver J.H."/>
        </authorList>
    </citation>
    <scope>NUCLEOTIDE SEQUENCE</scope>
    <source>
        <strain evidence="2">ECLA1</strain>
    </source>
</reference>
<feature type="region of interest" description="Disordered" evidence="1">
    <location>
        <begin position="1"/>
        <end position="29"/>
    </location>
</feature>